<accession>A0A917K5B3</accession>
<dbReference type="SUPFAM" id="SSF46785">
    <property type="entry name" value="Winged helix' DNA-binding domain"/>
    <property type="match status" value="1"/>
</dbReference>
<keyword evidence="4" id="KW-0804">Transcription</keyword>
<dbReference type="Gene3D" id="3.40.50.1360">
    <property type="match status" value="1"/>
</dbReference>
<evidence type="ECO:0000313" key="7">
    <source>
        <dbReference type="EMBL" id="GGI99624.1"/>
    </source>
</evidence>
<dbReference type="Pfam" id="PF04198">
    <property type="entry name" value="Sugar-bind"/>
    <property type="match status" value="1"/>
</dbReference>
<proteinExistence type="inferred from homology"/>
<feature type="domain" description="Sugar-binding" evidence="5">
    <location>
        <begin position="92"/>
        <end position="338"/>
    </location>
</feature>
<dbReference type="Gene3D" id="1.10.10.10">
    <property type="entry name" value="Winged helix-like DNA-binding domain superfamily/Winged helix DNA-binding domain"/>
    <property type="match status" value="1"/>
</dbReference>
<evidence type="ECO:0000256" key="1">
    <source>
        <dbReference type="ARBA" id="ARBA00010466"/>
    </source>
</evidence>
<dbReference type="AlphaFoldDB" id="A0A917K5B3"/>
<dbReference type="InterPro" id="IPR036390">
    <property type="entry name" value="WH_DNA-bd_sf"/>
</dbReference>
<evidence type="ECO:0000313" key="8">
    <source>
        <dbReference type="Proteomes" id="UP000637695"/>
    </source>
</evidence>
<evidence type="ECO:0000256" key="2">
    <source>
        <dbReference type="ARBA" id="ARBA00023015"/>
    </source>
</evidence>
<dbReference type="Proteomes" id="UP000637695">
    <property type="component" value="Unassembled WGS sequence"/>
</dbReference>
<evidence type="ECO:0000256" key="4">
    <source>
        <dbReference type="ARBA" id="ARBA00023163"/>
    </source>
</evidence>
<dbReference type="InterPro" id="IPR037171">
    <property type="entry name" value="NagB/RpiA_transferase-like"/>
</dbReference>
<dbReference type="InterPro" id="IPR051054">
    <property type="entry name" value="SorC_transcr_regulators"/>
</dbReference>
<comment type="similarity">
    <text evidence="1">Belongs to the SorC transcriptional regulatory family.</text>
</comment>
<dbReference type="InterPro" id="IPR048715">
    <property type="entry name" value="CggR_N"/>
</dbReference>
<protein>
    <submittedName>
        <fullName evidence="7">Central glycolytic genes regulator</fullName>
    </submittedName>
</protein>
<dbReference type="GO" id="GO:0030246">
    <property type="term" value="F:carbohydrate binding"/>
    <property type="evidence" value="ECO:0007669"/>
    <property type="project" value="InterPro"/>
</dbReference>
<dbReference type="GO" id="GO:0003677">
    <property type="term" value="F:DNA binding"/>
    <property type="evidence" value="ECO:0007669"/>
    <property type="project" value="UniProtKB-KW"/>
</dbReference>
<dbReference type="InterPro" id="IPR036388">
    <property type="entry name" value="WH-like_DNA-bd_sf"/>
</dbReference>
<evidence type="ECO:0000259" key="6">
    <source>
        <dbReference type="Pfam" id="PF21715"/>
    </source>
</evidence>
<dbReference type="EMBL" id="BMOY01000006">
    <property type="protein sequence ID" value="GGI99624.1"/>
    <property type="molecule type" value="Genomic_DNA"/>
</dbReference>
<dbReference type="SUPFAM" id="SSF100950">
    <property type="entry name" value="NagB/RpiA/CoA transferase-like"/>
    <property type="match status" value="1"/>
</dbReference>
<reference evidence="7" key="1">
    <citation type="journal article" date="2014" name="Int. J. Syst. Evol. Microbiol.">
        <title>Complete genome sequence of Corynebacterium casei LMG S-19264T (=DSM 44701T), isolated from a smear-ripened cheese.</title>
        <authorList>
            <consortium name="US DOE Joint Genome Institute (JGI-PGF)"/>
            <person name="Walter F."/>
            <person name="Albersmeier A."/>
            <person name="Kalinowski J."/>
            <person name="Ruckert C."/>
        </authorList>
    </citation>
    <scope>NUCLEOTIDE SEQUENCE</scope>
    <source>
        <strain evidence="7">JCM 18487</strain>
    </source>
</reference>
<dbReference type="InterPro" id="IPR007324">
    <property type="entry name" value="Sugar-bd_dom_put"/>
</dbReference>
<keyword evidence="3" id="KW-0238">DNA-binding</keyword>
<evidence type="ECO:0000256" key="3">
    <source>
        <dbReference type="ARBA" id="ARBA00023125"/>
    </source>
</evidence>
<dbReference type="RefSeq" id="WP_188881093.1">
    <property type="nucleotide sequence ID" value="NZ_BMOY01000006.1"/>
</dbReference>
<sequence length="350" mass="37310">MNRVALTLIRRIVPELVDVLWSRARILQRLRLLQPIGRRALAQELGVTERVLRGEVDILRRQGLIVSGPSGMSLSDEGLALLEQLEQVLAAIEGRAELGRRLSAALGIPSVVVVAGDSDEEAWVKDMLGYHAAVCLREHLLPGDVVAVSGGSTMAALAKRMPERAGPPGVKVVPARGGLGEAIALEANTIAAELAARLGGTSVMLHVPDYVREETLQHLLEEPDIEQRIAEVRAATVVVHGIGGALQMAARRGLPAAEQAKLVERGAVAEAFGYYFDRNGRTVLAMSVIGLRLADLRRARLVMAVAGGRSKAGAIAAAAKAYRIDVLVTDEGAGHQILSMQTEGDVWQSK</sequence>
<dbReference type="PANTHER" id="PTHR34294">
    <property type="entry name" value="TRANSCRIPTIONAL REGULATOR-RELATED"/>
    <property type="match status" value="1"/>
</dbReference>
<feature type="domain" description="CggR N-terminal DNA binding" evidence="6">
    <location>
        <begin position="19"/>
        <end position="89"/>
    </location>
</feature>
<reference evidence="7" key="2">
    <citation type="submission" date="2020-09" db="EMBL/GenBank/DDBJ databases">
        <authorList>
            <person name="Sun Q."/>
            <person name="Ohkuma M."/>
        </authorList>
    </citation>
    <scope>NUCLEOTIDE SEQUENCE</scope>
    <source>
        <strain evidence="7">JCM 18487</strain>
    </source>
</reference>
<dbReference type="Pfam" id="PF21715">
    <property type="entry name" value="CggR_N"/>
    <property type="match status" value="1"/>
</dbReference>
<keyword evidence="2" id="KW-0805">Transcription regulation</keyword>
<organism evidence="7 8">
    <name type="scientific">Alicyclobacillus cellulosilyticus</name>
    <dbReference type="NCBI Taxonomy" id="1003997"/>
    <lineage>
        <taxon>Bacteria</taxon>
        <taxon>Bacillati</taxon>
        <taxon>Bacillota</taxon>
        <taxon>Bacilli</taxon>
        <taxon>Bacillales</taxon>
        <taxon>Alicyclobacillaceae</taxon>
        <taxon>Alicyclobacillus</taxon>
    </lineage>
</organism>
<gene>
    <name evidence="7" type="primary">cggR</name>
    <name evidence="7" type="ORF">GCM10010885_06180</name>
</gene>
<dbReference type="PANTHER" id="PTHR34294:SF5">
    <property type="entry name" value="CENTRAL GLYCOLYTIC GENES REGULATOR"/>
    <property type="match status" value="1"/>
</dbReference>
<name>A0A917K5B3_9BACL</name>
<comment type="caution">
    <text evidence="7">The sequence shown here is derived from an EMBL/GenBank/DDBJ whole genome shotgun (WGS) entry which is preliminary data.</text>
</comment>
<evidence type="ECO:0000259" key="5">
    <source>
        <dbReference type="Pfam" id="PF04198"/>
    </source>
</evidence>
<keyword evidence="8" id="KW-1185">Reference proteome</keyword>